<feature type="region of interest" description="Disordered" evidence="1">
    <location>
        <begin position="22"/>
        <end position="45"/>
    </location>
</feature>
<keyword evidence="3" id="KW-1185">Reference proteome</keyword>
<reference evidence="2 3" key="1">
    <citation type="journal article" date="2021" name="BMC Genomics">
        <title>Datura genome reveals duplications of psychoactive alkaloid biosynthetic genes and high mutation rate following tissue culture.</title>
        <authorList>
            <person name="Rajewski A."/>
            <person name="Carter-House D."/>
            <person name="Stajich J."/>
            <person name="Litt A."/>
        </authorList>
    </citation>
    <scope>NUCLEOTIDE SEQUENCE [LARGE SCALE GENOMIC DNA]</scope>
    <source>
        <strain evidence="2">AR-01</strain>
    </source>
</reference>
<name>A0ABS8UMK5_DATST</name>
<evidence type="ECO:0008006" key="4">
    <source>
        <dbReference type="Google" id="ProtNLM"/>
    </source>
</evidence>
<comment type="caution">
    <text evidence="2">The sequence shown here is derived from an EMBL/GenBank/DDBJ whole genome shotgun (WGS) entry which is preliminary data.</text>
</comment>
<proteinExistence type="predicted"/>
<evidence type="ECO:0000256" key="1">
    <source>
        <dbReference type="SAM" id="MobiDB-lite"/>
    </source>
</evidence>
<dbReference type="EMBL" id="JACEIK010002259">
    <property type="protein sequence ID" value="MCD9560068.1"/>
    <property type="molecule type" value="Genomic_DNA"/>
</dbReference>
<organism evidence="2 3">
    <name type="scientific">Datura stramonium</name>
    <name type="common">Jimsonweed</name>
    <name type="synonym">Common thornapple</name>
    <dbReference type="NCBI Taxonomy" id="4076"/>
    <lineage>
        <taxon>Eukaryota</taxon>
        <taxon>Viridiplantae</taxon>
        <taxon>Streptophyta</taxon>
        <taxon>Embryophyta</taxon>
        <taxon>Tracheophyta</taxon>
        <taxon>Spermatophyta</taxon>
        <taxon>Magnoliopsida</taxon>
        <taxon>eudicotyledons</taxon>
        <taxon>Gunneridae</taxon>
        <taxon>Pentapetalae</taxon>
        <taxon>asterids</taxon>
        <taxon>lamiids</taxon>
        <taxon>Solanales</taxon>
        <taxon>Solanaceae</taxon>
        <taxon>Solanoideae</taxon>
        <taxon>Datureae</taxon>
        <taxon>Datura</taxon>
    </lineage>
</organism>
<gene>
    <name evidence="2" type="ORF">HAX54_018501</name>
</gene>
<protein>
    <recommendedName>
        <fullName evidence="4">Chlorophyll a-b binding protein, chloroplastic</fullName>
    </recommendedName>
</protein>
<feature type="non-terminal residue" evidence="2">
    <location>
        <position position="1"/>
    </location>
</feature>
<sequence length="81" mass="8798">IMALKESKGMKIEVAGKGLKRLQKGTKGASSSTAKAGPAKRFGPQAVEPHGLTWFNIQKEAKYAPENWIDEGRTTLEFPAI</sequence>
<evidence type="ECO:0000313" key="3">
    <source>
        <dbReference type="Proteomes" id="UP000823775"/>
    </source>
</evidence>
<dbReference type="Proteomes" id="UP000823775">
    <property type="component" value="Unassembled WGS sequence"/>
</dbReference>
<accession>A0ABS8UMK5</accession>
<evidence type="ECO:0000313" key="2">
    <source>
        <dbReference type="EMBL" id="MCD9560068.1"/>
    </source>
</evidence>